<dbReference type="Pfam" id="PF01370">
    <property type="entry name" value="Epimerase"/>
    <property type="match status" value="1"/>
</dbReference>
<evidence type="ECO:0000313" key="3">
    <source>
        <dbReference type="EMBL" id="TMI70655.1"/>
    </source>
</evidence>
<dbReference type="PRINTS" id="PR01713">
    <property type="entry name" value="NUCEPIMERASE"/>
</dbReference>
<dbReference type="PANTHER" id="PTHR43574">
    <property type="entry name" value="EPIMERASE-RELATED"/>
    <property type="match status" value="1"/>
</dbReference>
<sequence length="336" mass="38036">MQILVTGAAGFIGFHVALRLLTDGHEVVGLDSVNQYYDVRLKEARLAALQKHRNFEFVRTTLADPEAMNQLFDRCDFQRVVHLAAQAGVRYSLERPDAYVASNILGFLQVLEECRYRKIPHLVYASSSSVYGANTQMPFSVQRGADHPLSMYGVTKRSNELMAHSYSYLFNLPTTGLRFFTVYGPWGRPDMVLFKFTKAILDGRPIDVFNNGHMSRDFTYVDDVVESVVRIMDVIPTPDKQWSSDRPDPSCSSAPFRLYNVGNHEPVELLDVIALLEEVLGKKAQKNFLPIQPGDVSATYADVESLHRATGFTPRTSMRDGIQRFIDWYKAFYGVT</sequence>
<evidence type="ECO:0000259" key="2">
    <source>
        <dbReference type="Pfam" id="PF01370"/>
    </source>
</evidence>
<dbReference type="InterPro" id="IPR036291">
    <property type="entry name" value="NAD(P)-bd_dom_sf"/>
</dbReference>
<proteinExistence type="predicted"/>
<dbReference type="AlphaFoldDB" id="A0A537IHA8"/>
<dbReference type="EMBL" id="VBAP01000139">
    <property type="protein sequence ID" value="TMI70655.1"/>
    <property type="molecule type" value="Genomic_DNA"/>
</dbReference>
<evidence type="ECO:0000256" key="1">
    <source>
        <dbReference type="ARBA" id="ARBA00023027"/>
    </source>
</evidence>
<dbReference type="InterPro" id="IPR001509">
    <property type="entry name" value="Epimerase_deHydtase"/>
</dbReference>
<reference evidence="3 4" key="1">
    <citation type="journal article" date="2019" name="Nat. Microbiol.">
        <title>Mediterranean grassland soil C-N compound turnover is dependent on rainfall and depth, and is mediated by genomically divergent microorganisms.</title>
        <authorList>
            <person name="Diamond S."/>
            <person name="Andeer P.F."/>
            <person name="Li Z."/>
            <person name="Crits-Christoph A."/>
            <person name="Burstein D."/>
            <person name="Anantharaman K."/>
            <person name="Lane K.R."/>
            <person name="Thomas B.C."/>
            <person name="Pan C."/>
            <person name="Northen T.R."/>
            <person name="Banfield J.F."/>
        </authorList>
    </citation>
    <scope>NUCLEOTIDE SEQUENCE [LARGE SCALE GENOMIC DNA]</scope>
    <source>
        <strain evidence="3">NP_8</strain>
    </source>
</reference>
<comment type="caution">
    <text evidence="3">The sequence shown here is derived from an EMBL/GenBank/DDBJ whole genome shotgun (WGS) entry which is preliminary data.</text>
</comment>
<protein>
    <submittedName>
        <fullName evidence="3">NAD-dependent epimerase</fullName>
    </submittedName>
</protein>
<dbReference type="Proteomes" id="UP000318834">
    <property type="component" value="Unassembled WGS sequence"/>
</dbReference>
<name>A0A537IHA8_9BACT</name>
<evidence type="ECO:0000313" key="4">
    <source>
        <dbReference type="Proteomes" id="UP000318834"/>
    </source>
</evidence>
<accession>A0A537IHA8</accession>
<dbReference type="SUPFAM" id="SSF51735">
    <property type="entry name" value="NAD(P)-binding Rossmann-fold domains"/>
    <property type="match status" value="1"/>
</dbReference>
<gene>
    <name evidence="3" type="ORF">E6H05_13470</name>
</gene>
<dbReference type="CDD" id="cd05253">
    <property type="entry name" value="UDP_GE_SDE_e"/>
    <property type="match status" value="1"/>
</dbReference>
<organism evidence="3 4">
    <name type="scientific">Candidatus Segetimicrobium genomatis</name>
    <dbReference type="NCBI Taxonomy" id="2569760"/>
    <lineage>
        <taxon>Bacteria</taxon>
        <taxon>Bacillati</taxon>
        <taxon>Candidatus Sysuimicrobiota</taxon>
        <taxon>Candidatus Sysuimicrobiia</taxon>
        <taxon>Candidatus Sysuimicrobiales</taxon>
        <taxon>Candidatus Segetimicrobiaceae</taxon>
        <taxon>Candidatus Segetimicrobium</taxon>
    </lineage>
</organism>
<dbReference type="Gene3D" id="3.40.50.720">
    <property type="entry name" value="NAD(P)-binding Rossmann-like Domain"/>
    <property type="match status" value="1"/>
</dbReference>
<feature type="domain" description="NAD-dependent epimerase/dehydratase" evidence="2">
    <location>
        <begin position="3"/>
        <end position="234"/>
    </location>
</feature>
<keyword evidence="1" id="KW-0520">NAD</keyword>